<keyword evidence="1" id="KW-0732">Signal</keyword>
<reference evidence="3" key="1">
    <citation type="submission" date="2025-08" db="UniProtKB">
        <authorList>
            <consortium name="RefSeq"/>
        </authorList>
    </citation>
    <scope>IDENTIFICATION</scope>
</reference>
<dbReference type="PANTHER" id="PTHR16955:SF6">
    <property type="entry name" value="METASTASIS-SUPPRESSOR KISS-1"/>
    <property type="match status" value="1"/>
</dbReference>
<name>A0A6P8PHU8_GEOSA</name>
<accession>A0A6P8PHU8</accession>
<dbReference type="GO" id="GO:0031773">
    <property type="term" value="F:kisspeptin receptor binding"/>
    <property type="evidence" value="ECO:0007669"/>
    <property type="project" value="TreeGrafter"/>
</dbReference>
<dbReference type="InterPro" id="IPR020207">
    <property type="entry name" value="Metastasis-suppressor_KiSS-1"/>
</dbReference>
<dbReference type="AlphaFoldDB" id="A0A6P8PHU8"/>
<dbReference type="RefSeq" id="XP_033775206.1">
    <property type="nucleotide sequence ID" value="XM_033919315.1"/>
</dbReference>
<dbReference type="Pfam" id="PF15152">
    <property type="entry name" value="Kisspeptin"/>
    <property type="match status" value="1"/>
</dbReference>
<gene>
    <name evidence="3" type="primary">LOC117347860</name>
</gene>
<dbReference type="GO" id="GO:0007204">
    <property type="term" value="P:positive regulation of cytosolic calcium ion concentration"/>
    <property type="evidence" value="ECO:0007669"/>
    <property type="project" value="TreeGrafter"/>
</dbReference>
<evidence type="ECO:0000313" key="2">
    <source>
        <dbReference type="Proteomes" id="UP000515159"/>
    </source>
</evidence>
<protein>
    <submittedName>
        <fullName evidence="3">Metastasis-suppressor KiSS-1-like isoform X2</fullName>
    </submittedName>
</protein>
<dbReference type="GO" id="GO:0007186">
    <property type="term" value="P:G protein-coupled receptor signaling pathway"/>
    <property type="evidence" value="ECO:0007669"/>
    <property type="project" value="TreeGrafter"/>
</dbReference>
<proteinExistence type="predicted"/>
<feature type="signal peptide" evidence="1">
    <location>
        <begin position="1"/>
        <end position="34"/>
    </location>
</feature>
<evidence type="ECO:0000313" key="3">
    <source>
        <dbReference type="RefSeq" id="XP_033775206.1"/>
    </source>
</evidence>
<keyword evidence="2" id="KW-1185">Reference proteome</keyword>
<sequence>MSSKGSHVQGNPPVWCWEMMTFSVFPLFFLLLSAQLEGSLENLIPIRISKVTAEPFESHWQWKSSSPCSEKRAGQRRPQNLQELYPRHSQILSAPEDTQLVQRENDLSTYNWNSFGLRYGKRQAGCQKPRRPIF</sequence>
<feature type="chain" id="PRO_5027714712" evidence="1">
    <location>
        <begin position="35"/>
        <end position="134"/>
    </location>
</feature>
<organism evidence="2 3">
    <name type="scientific">Geotrypetes seraphini</name>
    <name type="common">Gaboon caecilian</name>
    <name type="synonym">Caecilia seraphini</name>
    <dbReference type="NCBI Taxonomy" id="260995"/>
    <lineage>
        <taxon>Eukaryota</taxon>
        <taxon>Metazoa</taxon>
        <taxon>Chordata</taxon>
        <taxon>Craniata</taxon>
        <taxon>Vertebrata</taxon>
        <taxon>Euteleostomi</taxon>
        <taxon>Amphibia</taxon>
        <taxon>Gymnophiona</taxon>
        <taxon>Geotrypetes</taxon>
    </lineage>
</organism>
<dbReference type="Proteomes" id="UP000515159">
    <property type="component" value="Chromosome 13"/>
</dbReference>
<dbReference type="PANTHER" id="PTHR16955">
    <property type="entry name" value="METASTASIS-SUPPRESSOR KISS-1"/>
    <property type="match status" value="1"/>
</dbReference>
<evidence type="ECO:0000256" key="1">
    <source>
        <dbReference type="SAM" id="SignalP"/>
    </source>
</evidence>
<dbReference type="GeneID" id="117347860"/>